<evidence type="ECO:0000313" key="1">
    <source>
        <dbReference type="EMBL" id="SEI99728.1"/>
    </source>
</evidence>
<dbReference type="eggNOG" id="COG0758">
    <property type="taxonomic scope" value="Bacteria"/>
</dbReference>
<dbReference type="EMBL" id="FNZI01000001">
    <property type="protein sequence ID" value="SEI99728.1"/>
    <property type="molecule type" value="Genomic_DNA"/>
</dbReference>
<name>A0A1H6V5C8_9MICO</name>
<dbReference type="InterPro" id="IPR024755">
    <property type="entry name" value="cpYpsA"/>
</dbReference>
<proteinExistence type="predicted"/>
<dbReference type="Pfam" id="PF12694">
    <property type="entry name" value="cpYpsA"/>
    <property type="match status" value="1"/>
</dbReference>
<dbReference type="SUPFAM" id="SSF102405">
    <property type="entry name" value="MCP/YpsA-like"/>
    <property type="match status" value="1"/>
</dbReference>
<organism evidence="1 2">
    <name type="scientific">Demequina mangrovi</name>
    <dbReference type="NCBI Taxonomy" id="1043493"/>
    <lineage>
        <taxon>Bacteria</taxon>
        <taxon>Bacillati</taxon>
        <taxon>Actinomycetota</taxon>
        <taxon>Actinomycetes</taxon>
        <taxon>Micrococcales</taxon>
        <taxon>Demequinaceae</taxon>
        <taxon>Demequina</taxon>
    </lineage>
</organism>
<dbReference type="Gene3D" id="3.40.50.450">
    <property type="match status" value="1"/>
</dbReference>
<keyword evidence="2" id="KW-1185">Reference proteome</keyword>
<reference evidence="2" key="1">
    <citation type="submission" date="2016-10" db="EMBL/GenBank/DDBJ databases">
        <authorList>
            <person name="Varghese N."/>
        </authorList>
    </citation>
    <scope>NUCLEOTIDE SEQUENCE [LARGE SCALE GENOMIC DNA]</scope>
    <source>
        <strain evidence="2">DSM 24868</strain>
    </source>
</reference>
<protein>
    <submittedName>
        <fullName evidence="1">Putative molybdenum carrier</fullName>
    </submittedName>
</protein>
<sequence>MPHRVRRRDVARGLRIVTGGQSGVDRAALEVAVALGIPYGGWCPAGGWAEDLPGPPGVLALYPDLTPTVSTDPTARTLLNVREADAVLVIDVAGAASPGTDETRRCAIQEGRPLHHLPIDVERPLWLVGAARQVLVHALREAEGAPPTLDFAGPRESEAPGIQAAATSLLREILAPFAR</sequence>
<dbReference type="OrthoDB" id="283616at2"/>
<dbReference type="Proteomes" id="UP000183315">
    <property type="component" value="Unassembled WGS sequence"/>
</dbReference>
<dbReference type="STRING" id="1043493.SAMN05421637_0680"/>
<evidence type="ECO:0000313" key="2">
    <source>
        <dbReference type="Proteomes" id="UP000183315"/>
    </source>
</evidence>
<accession>A0A1H6V5C8</accession>
<gene>
    <name evidence="1" type="ORF">SAMN05421637_0680</name>
</gene>
<dbReference type="AlphaFoldDB" id="A0A1H6V5C8"/>